<accession>A0A6N6VKC9</accession>
<sequence length="482" mass="53766">MSPIDAPLDETALAELAQEELALLSYPDRRWTKPHFDAKGRQLYDVVIVGGGQSGLLIAHSLMRQGVDNVLVLDRSPEGYEGVWENFARMSHLRTPKALCGMEIGQPNLSLQRWYMARYGREAWEALDRVPRLAWMEYLRWYRKTLNLPVVNNTEVEAVGPEGDHIVVTTRRNGKIETHPGRLVVLATGFDGAGRWSVPEIISKNLPRSLYSHSNVEIDFARLAGKRVGILGHAASAFDNAAAALKAGATSADVCFRRPALPTVNPHRHVETAGCLANFPELSDATRWAIARYFREVDQPPAHSGFFAATALPGFRMHASSPWLDVRQEGDAIRVTTPRGEHVFDYLIAATGYMVDYSARPELATLSPFVARWKDRYTPPEGAEHPMLGEFPYLGLSYEYQPREAGTAPWIERIHAFNFSGAVSMGPHSTSISGHKYALPRLVRGLVRRLFLEQEEHVIPDLLAYKDVDLVIPPNLQSMAAE</sequence>
<dbReference type="InterPro" id="IPR050982">
    <property type="entry name" value="Auxin_biosynth/cation_transpt"/>
</dbReference>
<gene>
    <name evidence="2" type="ORF">F2P47_04655</name>
</gene>
<dbReference type="EMBL" id="WESC01000003">
    <property type="protein sequence ID" value="KAB7741699.1"/>
    <property type="molecule type" value="Genomic_DNA"/>
</dbReference>
<comment type="caution">
    <text evidence="2">The sequence shown here is derived from an EMBL/GenBank/DDBJ whole genome shotgun (WGS) entry which is preliminary data.</text>
</comment>
<name>A0A6N6VKC9_9HYPH</name>
<keyword evidence="1" id="KW-0560">Oxidoreductase</keyword>
<proteinExistence type="predicted"/>
<dbReference type="InterPro" id="IPR036188">
    <property type="entry name" value="FAD/NAD-bd_sf"/>
</dbReference>
<dbReference type="Gene3D" id="3.50.50.60">
    <property type="entry name" value="FAD/NAD(P)-binding domain"/>
    <property type="match status" value="1"/>
</dbReference>
<dbReference type="Proteomes" id="UP000468901">
    <property type="component" value="Unassembled WGS sequence"/>
</dbReference>
<keyword evidence="3" id="KW-1185">Reference proteome</keyword>
<dbReference type="PANTHER" id="PTHR43539">
    <property type="entry name" value="FLAVIN-BINDING MONOOXYGENASE-LIKE PROTEIN (AFU_ORTHOLOGUE AFUA_4G09220)"/>
    <property type="match status" value="1"/>
</dbReference>
<organism evidence="2 3">
    <name type="scientific">Parvibaculum sedimenti</name>
    <dbReference type="NCBI Taxonomy" id="2608632"/>
    <lineage>
        <taxon>Bacteria</taxon>
        <taxon>Pseudomonadati</taxon>
        <taxon>Pseudomonadota</taxon>
        <taxon>Alphaproteobacteria</taxon>
        <taxon>Hyphomicrobiales</taxon>
        <taxon>Parvibaculaceae</taxon>
        <taxon>Parvibaculum</taxon>
    </lineage>
</organism>
<evidence type="ECO:0000313" key="3">
    <source>
        <dbReference type="Proteomes" id="UP000468901"/>
    </source>
</evidence>
<dbReference type="GO" id="GO:0004497">
    <property type="term" value="F:monooxygenase activity"/>
    <property type="evidence" value="ECO:0007669"/>
    <property type="project" value="TreeGrafter"/>
</dbReference>
<dbReference type="RefSeq" id="WP_152215002.1">
    <property type="nucleotide sequence ID" value="NZ_WESC01000003.1"/>
</dbReference>
<evidence type="ECO:0000256" key="1">
    <source>
        <dbReference type="ARBA" id="ARBA00023002"/>
    </source>
</evidence>
<reference evidence="2 3" key="1">
    <citation type="submission" date="2019-09" db="EMBL/GenBank/DDBJ databases">
        <title>Parvibaculum sedimenti sp. nov., isolated from sediment.</title>
        <authorList>
            <person name="Wang Y."/>
        </authorList>
    </citation>
    <scope>NUCLEOTIDE SEQUENCE [LARGE SCALE GENOMIC DNA]</scope>
    <source>
        <strain evidence="2 3">HXT-9</strain>
    </source>
</reference>
<protein>
    <submittedName>
        <fullName evidence="2">FAD-dependent oxidoreductase</fullName>
    </submittedName>
</protein>
<dbReference type="Pfam" id="PF13738">
    <property type="entry name" value="Pyr_redox_3"/>
    <property type="match status" value="1"/>
</dbReference>
<dbReference type="AlphaFoldDB" id="A0A6N6VKC9"/>
<dbReference type="PANTHER" id="PTHR43539:SF91">
    <property type="entry name" value="FAD-DEPENDENT URATE HYDROXYLASE"/>
    <property type="match status" value="1"/>
</dbReference>
<dbReference type="GO" id="GO:0050660">
    <property type="term" value="F:flavin adenine dinucleotide binding"/>
    <property type="evidence" value="ECO:0007669"/>
    <property type="project" value="TreeGrafter"/>
</dbReference>
<dbReference type="SUPFAM" id="SSF51905">
    <property type="entry name" value="FAD/NAD(P)-binding domain"/>
    <property type="match status" value="1"/>
</dbReference>
<evidence type="ECO:0000313" key="2">
    <source>
        <dbReference type="EMBL" id="KAB7741699.1"/>
    </source>
</evidence>